<comment type="caution">
    <text evidence="2">The sequence shown here is derived from an EMBL/GenBank/DDBJ whole genome shotgun (WGS) entry which is preliminary data.</text>
</comment>
<gene>
    <name evidence="2" type="ORF">CRX53_16680</name>
</gene>
<evidence type="ECO:0000313" key="2">
    <source>
        <dbReference type="EMBL" id="PHH05480.1"/>
    </source>
</evidence>
<reference evidence="3" key="1">
    <citation type="submission" date="2017-09" db="EMBL/GenBank/DDBJ databases">
        <title>FDA dAtabase for Regulatory Grade micrObial Sequences (FDA-ARGOS): Supporting development and validation of Infectious Disease Dx tests.</title>
        <authorList>
            <person name="Minogue T."/>
            <person name="Wolcott M."/>
            <person name="Wasieloski L."/>
            <person name="Aguilar W."/>
            <person name="Moore D."/>
            <person name="Tallon L."/>
            <person name="Sadzewicz L."/>
            <person name="Ott S."/>
            <person name="Zhao X."/>
            <person name="Nagaraj S."/>
            <person name="Vavikolanu K."/>
            <person name="Aluvathingal J."/>
            <person name="Nadendla S."/>
            <person name="Sichtig H."/>
        </authorList>
    </citation>
    <scope>NUCLEOTIDE SEQUENCE [LARGE SCALE GENOMIC DNA]</scope>
    <source>
        <strain evidence="3">FDAARGOS_404</strain>
    </source>
</reference>
<proteinExistence type="predicted"/>
<name>A0A855EJ62_9ENTR</name>
<evidence type="ECO:0000256" key="1">
    <source>
        <dbReference type="SAM" id="MobiDB-lite"/>
    </source>
</evidence>
<dbReference type="Proteomes" id="UP000222768">
    <property type="component" value="Unassembled WGS sequence"/>
</dbReference>
<protein>
    <submittedName>
        <fullName evidence="2">Uncharacterized protein</fullName>
    </submittedName>
</protein>
<dbReference type="AlphaFoldDB" id="A0A855EJ62"/>
<dbReference type="RefSeq" id="WP_059349902.1">
    <property type="nucleotide sequence ID" value="NZ_CP083630.1"/>
</dbReference>
<evidence type="ECO:0000313" key="3">
    <source>
        <dbReference type="Proteomes" id="UP000222768"/>
    </source>
</evidence>
<feature type="region of interest" description="Disordered" evidence="1">
    <location>
        <begin position="585"/>
        <end position="607"/>
    </location>
</feature>
<sequence>MGTHAFADMMYNLYQCFGLFDKDDERREALGNSSFSFHQSFFDKGYDDVIRIIDSNEIFSLEERRNIFYKYEQLYNAIMYIPVFSHLDNRQIAKRYLQSALPPIVALDVYNTLQPDDEIHFYYHIHLFLISRHCPHEITDKRKIYSGVKEYLREYIRTLDFHYTDHLASLINFINNIKESSGQKEATIKRVIKDCRSEYDESYISEKDIRLNALNLNKIERAYLSLNILLAFERKTSAVTAVSRNYRHTVDNGVNYKNSYGILCRYLYSRGYDEQLLHYITLPFYNEAVRPVSVMIEEKPYLYVHKLKWLVFNTGEDNKYSKWDLAEMASCFNAAANSDVLKPYSQLLQAIIFLNQNKTEEAFHLVNKIPLDTLPIGYLPSAFSVIKLALKVKLERKKIKNKTLLSIINSTLSNQGTITELIALTPGENNSIVLSADNMTIMRAIKMYNHMIRKVSYSSEDSPSDICPQAIFGVLDEIECALGKLNILIRETGAKIDSNELARLIVKNKTLTARELNENLVGVLDKCTLYNFLSSINVFINYLRCPEEELGHIRIFAGVTEKPRRLRGKICEALRIASEIRREGEFKKEGKTTRRQQKSAGAARKSK</sequence>
<accession>A0A855EJ62</accession>
<dbReference type="EMBL" id="PDLK01000002">
    <property type="protein sequence ID" value="PHH05480.1"/>
    <property type="molecule type" value="Genomic_DNA"/>
</dbReference>
<organism evidence="2 3">
    <name type="scientific">Leclercia adecarboxylata</name>
    <dbReference type="NCBI Taxonomy" id="83655"/>
    <lineage>
        <taxon>Bacteria</taxon>
        <taxon>Pseudomonadati</taxon>
        <taxon>Pseudomonadota</taxon>
        <taxon>Gammaproteobacteria</taxon>
        <taxon>Enterobacterales</taxon>
        <taxon>Enterobacteriaceae</taxon>
        <taxon>Leclercia</taxon>
    </lineage>
</organism>